<dbReference type="EMBL" id="VBTJ01000001">
    <property type="protein sequence ID" value="TLP91886.1"/>
    <property type="molecule type" value="Genomic_DNA"/>
</dbReference>
<sequence length="438" mass="52184">MEEKEEYYNILKKFFEAVSSLDKNGKESLTSRDLFMLMKDKDTIKSDEDIVEFIIDYLRCEDGNEDYNEGQRKRLSEIKEIIEKNSKMNYIYKNIISDGKKYKTKDPYVKFLIHNCNNRNEKIIQQIKLLKNNQIKNLVSLFESLISSILSYFYRFTQNSNDLANQKIKFSDLEHIEKIEEIKDLVVDQKVTSIMHCGFSDWIKKFVDECTKKGYKSIASKYQERLNELIELFERRHLLTHNNGIVNHLYLSKIKGISTNSFKVGDEIKFSDEYLHASIRNVLYMGTVLFINTLDKRGLSRDGVFLGDLNNLGLDYLHNGYYKEAKIIFNYIYENTNKKELYKYNFWLSNLLEDKNTDTTEIEEHFENKDSLNEHDLLAKSILLREDNYIEILESFLQDVTYERVITILNWPIFELIKKEEQFIEFKDKYLYNNFKGV</sequence>
<accession>A0A5R9B6A6</accession>
<dbReference type="AlphaFoldDB" id="A0A5R9B6A6"/>
<evidence type="ECO:0000313" key="1">
    <source>
        <dbReference type="EMBL" id="TLP91886.1"/>
    </source>
</evidence>
<organism evidence="1 2">
    <name type="scientific">Staphylococcus xylosus</name>
    <dbReference type="NCBI Taxonomy" id="1288"/>
    <lineage>
        <taxon>Bacteria</taxon>
        <taxon>Bacillati</taxon>
        <taxon>Bacillota</taxon>
        <taxon>Bacilli</taxon>
        <taxon>Bacillales</taxon>
        <taxon>Staphylococcaceae</taxon>
        <taxon>Staphylococcus</taxon>
    </lineage>
</organism>
<dbReference type="RefSeq" id="WP_138405817.1">
    <property type="nucleotide sequence ID" value="NZ_VBTJ01000001.1"/>
</dbReference>
<proteinExistence type="predicted"/>
<dbReference type="OrthoDB" id="244835at2"/>
<comment type="caution">
    <text evidence="1">The sequence shown here is derived from an EMBL/GenBank/DDBJ whole genome shotgun (WGS) entry which is preliminary data.</text>
</comment>
<reference evidence="1 2" key="1">
    <citation type="submission" date="2019-05" db="EMBL/GenBank/DDBJ databases">
        <title>The metagenome of a microbial culture collection derived from dairy environment covers the genomic content of the human microbiome.</title>
        <authorList>
            <person name="Roder T."/>
            <person name="Wuthrich D."/>
            <person name="Sattari Z."/>
            <person name="Von Ah U."/>
            <person name="Bar C."/>
            <person name="Ronchi F."/>
            <person name="Macpherson A.J."/>
            <person name="Ganal-Vonarburg S.C."/>
            <person name="Bruggmann R."/>
            <person name="Vergeres G."/>
        </authorList>
    </citation>
    <scope>NUCLEOTIDE SEQUENCE [LARGE SCALE GENOMIC DNA]</scope>
    <source>
        <strain evidence="1 2">FAM 20833</strain>
    </source>
</reference>
<evidence type="ECO:0000313" key="2">
    <source>
        <dbReference type="Proteomes" id="UP000307747"/>
    </source>
</evidence>
<dbReference type="Proteomes" id="UP000307747">
    <property type="component" value="Unassembled WGS sequence"/>
</dbReference>
<gene>
    <name evidence="1" type="ORF">FEZ53_06255</name>
</gene>
<name>A0A5R9B6A6_STAXY</name>
<protein>
    <submittedName>
        <fullName evidence="1">Uncharacterized protein</fullName>
    </submittedName>
</protein>